<dbReference type="GO" id="GO:0004965">
    <property type="term" value="F:G protein-coupled GABA receptor activity"/>
    <property type="evidence" value="ECO:0007669"/>
    <property type="project" value="InterPro"/>
</dbReference>
<evidence type="ECO:0000256" key="5">
    <source>
        <dbReference type="ARBA" id="ARBA00023136"/>
    </source>
</evidence>
<feature type="transmembrane region" description="Helical" evidence="9">
    <location>
        <begin position="245"/>
        <end position="265"/>
    </location>
</feature>
<feature type="domain" description="G-protein coupled receptors family 3 profile" evidence="10">
    <location>
        <begin position="209"/>
        <end position="467"/>
    </location>
</feature>
<feature type="transmembrane region" description="Helical" evidence="9">
    <location>
        <begin position="408"/>
        <end position="431"/>
    </location>
</feature>
<evidence type="ECO:0000313" key="11">
    <source>
        <dbReference type="EMBL" id="CAD8373256.1"/>
    </source>
</evidence>
<name>A0A7S0ATN0_9STRA</name>
<keyword evidence="6" id="KW-0675">Receptor</keyword>
<evidence type="ECO:0000256" key="1">
    <source>
        <dbReference type="ARBA" id="ARBA00004141"/>
    </source>
</evidence>
<evidence type="ECO:0000256" key="9">
    <source>
        <dbReference type="SAM" id="Phobius"/>
    </source>
</evidence>
<keyword evidence="5 9" id="KW-0472">Membrane</keyword>
<evidence type="ECO:0000256" key="3">
    <source>
        <dbReference type="ARBA" id="ARBA00022989"/>
    </source>
</evidence>
<dbReference type="PANTHER" id="PTHR10519">
    <property type="entry name" value="GABA-B RECEPTOR"/>
    <property type="match status" value="1"/>
</dbReference>
<evidence type="ECO:0000256" key="4">
    <source>
        <dbReference type="ARBA" id="ARBA00023040"/>
    </source>
</evidence>
<feature type="transmembrane region" description="Helical" evidence="9">
    <location>
        <begin position="277"/>
        <end position="298"/>
    </location>
</feature>
<dbReference type="InterPro" id="IPR002455">
    <property type="entry name" value="GPCR3_GABA-B"/>
</dbReference>
<proteinExistence type="predicted"/>
<feature type="transmembrane region" description="Helical" evidence="9">
    <location>
        <begin position="209"/>
        <end position="233"/>
    </location>
</feature>
<evidence type="ECO:0000256" key="6">
    <source>
        <dbReference type="ARBA" id="ARBA00023170"/>
    </source>
</evidence>
<feature type="transmembrane region" description="Helical" evidence="9">
    <location>
        <begin position="319"/>
        <end position="340"/>
    </location>
</feature>
<comment type="subcellular location">
    <subcellularLocation>
        <location evidence="1">Membrane</location>
        <topology evidence="1">Multi-pass membrane protein</topology>
    </subcellularLocation>
</comment>
<dbReference type="PANTHER" id="PTHR10519:SF20">
    <property type="entry name" value="G-PROTEIN COUPLED RECEPTOR 156-RELATED"/>
    <property type="match status" value="1"/>
</dbReference>
<organism evidence="11">
    <name type="scientific">Minutocellus polymorphus</name>
    <dbReference type="NCBI Taxonomy" id="265543"/>
    <lineage>
        <taxon>Eukaryota</taxon>
        <taxon>Sar</taxon>
        <taxon>Stramenopiles</taxon>
        <taxon>Ochrophyta</taxon>
        <taxon>Bacillariophyta</taxon>
        <taxon>Mediophyceae</taxon>
        <taxon>Cymatosirophycidae</taxon>
        <taxon>Cymatosirales</taxon>
        <taxon>Cymatosiraceae</taxon>
        <taxon>Minutocellus</taxon>
    </lineage>
</organism>
<dbReference type="InterPro" id="IPR017978">
    <property type="entry name" value="GPCR_3_C"/>
</dbReference>
<reference evidence="11" key="1">
    <citation type="submission" date="2021-01" db="EMBL/GenBank/DDBJ databases">
        <authorList>
            <person name="Corre E."/>
            <person name="Pelletier E."/>
            <person name="Niang G."/>
            <person name="Scheremetjew M."/>
            <person name="Finn R."/>
            <person name="Kale V."/>
            <person name="Holt S."/>
            <person name="Cochrane G."/>
            <person name="Meng A."/>
            <person name="Brown T."/>
            <person name="Cohen L."/>
        </authorList>
    </citation>
    <scope>NUCLEOTIDE SEQUENCE</scope>
    <source>
        <strain evidence="11">CCMP3303</strain>
    </source>
</reference>
<dbReference type="PROSITE" id="PS50259">
    <property type="entry name" value="G_PROTEIN_RECEP_F3_4"/>
    <property type="match status" value="1"/>
</dbReference>
<keyword evidence="2 9" id="KW-0812">Transmembrane</keyword>
<evidence type="ECO:0000256" key="8">
    <source>
        <dbReference type="ARBA" id="ARBA00023224"/>
    </source>
</evidence>
<dbReference type="GO" id="GO:0038039">
    <property type="term" value="C:G protein-coupled receptor heterodimeric complex"/>
    <property type="evidence" value="ECO:0007669"/>
    <property type="project" value="TreeGrafter"/>
</dbReference>
<protein>
    <recommendedName>
        <fullName evidence="10">G-protein coupled receptors family 3 profile domain-containing protein</fullName>
    </recommendedName>
</protein>
<evidence type="ECO:0000256" key="2">
    <source>
        <dbReference type="ARBA" id="ARBA00022692"/>
    </source>
</evidence>
<dbReference type="EMBL" id="HBEJ01012569">
    <property type="protein sequence ID" value="CAD8373256.1"/>
    <property type="molecule type" value="Transcribed_RNA"/>
</dbReference>
<feature type="transmembrane region" description="Helical" evidence="9">
    <location>
        <begin position="376"/>
        <end position="396"/>
    </location>
</feature>
<evidence type="ECO:0000259" key="10">
    <source>
        <dbReference type="PROSITE" id="PS50259"/>
    </source>
</evidence>
<sequence length="548" mass="60591">MDCDCDSFVVTQTYWLGIGLASEGPSPNSGYKWGILKDIYNAANATNSDIIMFWYNPDPFLQSFHGTDYEFVPIVLPTPTQECIDNRATKEARCSSNLTEQYGLEVGACDSEQQNLKKAIVSNLYETTYKVDEELRSPAYDALKTFKMTELHIAEIFTNWYDRNIDRDNFDPREATCRWIAENIDTLKASIPRSYPREQRPSNSFEAGYLYAAMAVGVFVALLLVVTTLLTYSLRKTKVFRYAQIEFALMVLAGLFLVSLGSIVITIKPSLGSCTSLAWFLLVGYTLELIPVIVKVAAINKMMSAAKKMKRVELDRKKLYYVVFAITFFVVVFLVAWSAADPPREQPSFELGDEVNDQGGNVVSVTYSCGSNSDSWLYISIVWQALLLLVATVLAVQSRDVRSEFNESTQLGFLIYSSFFFVVIRTITLFLETSIASNKLACFRSFIFSSDTFVNVGIYYGPKFWEIYKGGEGASLSLGESIAPKSVVIGSVVRKLSGPLFGSSARRSSGFSSRSAGDDFDVSAEAEAGVGAEVGAKAEAEAAAAAEH</sequence>
<keyword evidence="7" id="KW-0325">Glycoprotein</keyword>
<dbReference type="AlphaFoldDB" id="A0A7S0ATN0"/>
<keyword evidence="3 9" id="KW-1133">Transmembrane helix</keyword>
<evidence type="ECO:0000256" key="7">
    <source>
        <dbReference type="ARBA" id="ARBA00023180"/>
    </source>
</evidence>
<keyword evidence="4" id="KW-0297">G-protein coupled receptor</keyword>
<dbReference type="Pfam" id="PF00003">
    <property type="entry name" value="7tm_3"/>
    <property type="match status" value="1"/>
</dbReference>
<gene>
    <name evidence="11" type="ORF">MPOL1434_LOCUS7369</name>
</gene>
<keyword evidence="8" id="KW-0807">Transducer</keyword>
<accession>A0A7S0ATN0</accession>